<keyword evidence="2" id="KW-1185">Reference proteome</keyword>
<sequence>MFEKLEKLIFNSTIKIIGWSHRPGSAVIQFVLKRRNDILLAALSGSKVVG</sequence>
<reference evidence="1 2" key="1">
    <citation type="submission" date="2018-06" db="EMBL/GenBank/DDBJ databases">
        <title>Genomic Encyclopedia of Archaeal and Bacterial Type Strains, Phase II (KMG-II): from individual species to whole genera.</title>
        <authorList>
            <person name="Goeker M."/>
        </authorList>
    </citation>
    <scope>NUCLEOTIDE SEQUENCE [LARGE SCALE GENOMIC DNA]</scope>
    <source>
        <strain evidence="1 2">DSM 22009</strain>
    </source>
</reference>
<dbReference type="AlphaFoldDB" id="A0A2W7MRY6"/>
<protein>
    <submittedName>
        <fullName evidence="1">Uncharacterized protein</fullName>
    </submittedName>
</protein>
<dbReference type="Proteomes" id="UP000248916">
    <property type="component" value="Unassembled WGS sequence"/>
</dbReference>
<comment type="caution">
    <text evidence="1">The sequence shown here is derived from an EMBL/GenBank/DDBJ whole genome shotgun (WGS) entry which is preliminary data.</text>
</comment>
<accession>A0A2W7MRY6</accession>
<evidence type="ECO:0000313" key="2">
    <source>
        <dbReference type="Proteomes" id="UP000248916"/>
    </source>
</evidence>
<proteinExistence type="predicted"/>
<name>A0A2W7MRY6_9RHOB</name>
<organism evidence="1 2">
    <name type="scientific">Palleronia aestuarii</name>
    <dbReference type="NCBI Taxonomy" id="568105"/>
    <lineage>
        <taxon>Bacteria</taxon>
        <taxon>Pseudomonadati</taxon>
        <taxon>Pseudomonadota</taxon>
        <taxon>Alphaproteobacteria</taxon>
        <taxon>Rhodobacterales</taxon>
        <taxon>Roseobacteraceae</taxon>
        <taxon>Palleronia</taxon>
    </lineage>
</organism>
<gene>
    <name evidence="1" type="ORF">LX81_04266</name>
</gene>
<dbReference type="EMBL" id="QKZL01000049">
    <property type="protein sequence ID" value="PZX10313.1"/>
    <property type="molecule type" value="Genomic_DNA"/>
</dbReference>
<evidence type="ECO:0000313" key="1">
    <source>
        <dbReference type="EMBL" id="PZX10313.1"/>
    </source>
</evidence>